<name>A0A0A9FJE6_ARUDO</name>
<accession>A0A0A9FJE6</accession>
<reference evidence="1" key="2">
    <citation type="journal article" date="2015" name="Data Brief">
        <title>Shoot transcriptome of the giant reed, Arundo donax.</title>
        <authorList>
            <person name="Barrero R.A."/>
            <person name="Guerrero F.D."/>
            <person name="Moolhuijzen P."/>
            <person name="Goolsby J.A."/>
            <person name="Tidwell J."/>
            <person name="Bellgard S.E."/>
            <person name="Bellgard M.I."/>
        </authorList>
    </citation>
    <scope>NUCLEOTIDE SEQUENCE</scope>
    <source>
        <tissue evidence="1">Shoot tissue taken approximately 20 cm above the soil surface</tissue>
    </source>
</reference>
<dbReference type="AlphaFoldDB" id="A0A0A9FJE6"/>
<reference evidence="1" key="1">
    <citation type="submission" date="2014-09" db="EMBL/GenBank/DDBJ databases">
        <authorList>
            <person name="Magalhaes I.L.F."/>
            <person name="Oliveira U."/>
            <person name="Santos F.R."/>
            <person name="Vidigal T.H.D.A."/>
            <person name="Brescovit A.D."/>
            <person name="Santos A.J."/>
        </authorList>
    </citation>
    <scope>NUCLEOTIDE SEQUENCE</scope>
    <source>
        <tissue evidence="1">Shoot tissue taken approximately 20 cm above the soil surface</tissue>
    </source>
</reference>
<dbReference type="EMBL" id="GBRH01184796">
    <property type="protein sequence ID" value="JAE13100.1"/>
    <property type="molecule type" value="Transcribed_RNA"/>
</dbReference>
<evidence type="ECO:0000313" key="1">
    <source>
        <dbReference type="EMBL" id="JAE13100.1"/>
    </source>
</evidence>
<organism evidence="1">
    <name type="scientific">Arundo donax</name>
    <name type="common">Giant reed</name>
    <name type="synonym">Donax arundinaceus</name>
    <dbReference type="NCBI Taxonomy" id="35708"/>
    <lineage>
        <taxon>Eukaryota</taxon>
        <taxon>Viridiplantae</taxon>
        <taxon>Streptophyta</taxon>
        <taxon>Embryophyta</taxon>
        <taxon>Tracheophyta</taxon>
        <taxon>Spermatophyta</taxon>
        <taxon>Magnoliopsida</taxon>
        <taxon>Liliopsida</taxon>
        <taxon>Poales</taxon>
        <taxon>Poaceae</taxon>
        <taxon>PACMAD clade</taxon>
        <taxon>Arundinoideae</taxon>
        <taxon>Arundineae</taxon>
        <taxon>Arundo</taxon>
    </lineage>
</organism>
<proteinExistence type="predicted"/>
<sequence>MSFSVFNSAPFSSIVPMKCGSNVRFIVSTWDSVATRICLCGVCSCSAASIVGSSCTVDSTCPKHSALVWWTRCI</sequence>
<protein>
    <submittedName>
        <fullName evidence="1">Uncharacterized protein</fullName>
    </submittedName>
</protein>